<reference evidence="3" key="2">
    <citation type="journal article" date="2013" name="Nat. Commun.">
        <title>Genome of the Chinese tree shrew.</title>
        <authorList>
            <person name="Fan Y."/>
            <person name="Huang Z.Y."/>
            <person name="Cao C.C."/>
            <person name="Chen C.S."/>
            <person name="Chen Y.X."/>
            <person name="Fan D.D."/>
            <person name="He J."/>
            <person name="Hou H.L."/>
            <person name="Hu L."/>
            <person name="Hu X.T."/>
            <person name="Jiang X.T."/>
            <person name="Lai R."/>
            <person name="Lang Y.S."/>
            <person name="Liang B."/>
            <person name="Liao S.G."/>
            <person name="Mu D."/>
            <person name="Ma Y.Y."/>
            <person name="Niu Y.Y."/>
            <person name="Sun X.Q."/>
            <person name="Xia J.Q."/>
            <person name="Xiao J."/>
            <person name="Xiong Z.Q."/>
            <person name="Xu L."/>
            <person name="Yang L."/>
            <person name="Zhang Y."/>
            <person name="Zhao W."/>
            <person name="Zhao X.D."/>
            <person name="Zheng Y.T."/>
            <person name="Zhou J.M."/>
            <person name="Zhu Y.B."/>
            <person name="Zhang G.J."/>
            <person name="Wang J."/>
            <person name="Yao Y.G."/>
        </authorList>
    </citation>
    <scope>NUCLEOTIDE SEQUENCE [LARGE SCALE GENOMIC DNA]</scope>
</reference>
<reference evidence="3" key="1">
    <citation type="submission" date="2012-07" db="EMBL/GenBank/DDBJ databases">
        <title>Genome of the Chinese tree shrew, a rising model animal genetically related to primates.</title>
        <authorList>
            <person name="Zhang G."/>
            <person name="Fan Y."/>
            <person name="Yao Y."/>
            <person name="Huang Z."/>
        </authorList>
    </citation>
    <scope>NUCLEOTIDE SEQUENCE [LARGE SCALE GENOMIC DNA]</scope>
</reference>
<evidence type="ECO:0000256" key="1">
    <source>
        <dbReference type="SAM" id="Phobius"/>
    </source>
</evidence>
<dbReference type="AlphaFoldDB" id="L9L4V1"/>
<evidence type="ECO:0000313" key="3">
    <source>
        <dbReference type="Proteomes" id="UP000011518"/>
    </source>
</evidence>
<organism evidence="2 3">
    <name type="scientific">Tupaia chinensis</name>
    <name type="common">Chinese tree shrew</name>
    <name type="synonym">Tupaia belangeri chinensis</name>
    <dbReference type="NCBI Taxonomy" id="246437"/>
    <lineage>
        <taxon>Eukaryota</taxon>
        <taxon>Metazoa</taxon>
        <taxon>Chordata</taxon>
        <taxon>Craniata</taxon>
        <taxon>Vertebrata</taxon>
        <taxon>Euteleostomi</taxon>
        <taxon>Mammalia</taxon>
        <taxon>Eutheria</taxon>
        <taxon>Euarchontoglires</taxon>
        <taxon>Scandentia</taxon>
        <taxon>Tupaiidae</taxon>
        <taxon>Tupaia</taxon>
    </lineage>
</organism>
<gene>
    <name evidence="2" type="ORF">TREES_T100005016</name>
</gene>
<keyword evidence="3" id="KW-1185">Reference proteome</keyword>
<feature type="transmembrane region" description="Helical" evidence="1">
    <location>
        <begin position="97"/>
        <end position="118"/>
    </location>
</feature>
<evidence type="ECO:0000313" key="2">
    <source>
        <dbReference type="EMBL" id="ELW70071.1"/>
    </source>
</evidence>
<proteinExistence type="predicted"/>
<feature type="transmembrane region" description="Helical" evidence="1">
    <location>
        <begin position="27"/>
        <end position="48"/>
    </location>
</feature>
<dbReference type="InParanoid" id="L9L4V1"/>
<protein>
    <submittedName>
        <fullName evidence="2">Uncharacterized protein</fullName>
    </submittedName>
</protein>
<sequence>MLKNERVFLCLQYRNHSKTKATNNNSWIKIITTIITITIVIAPLFTAYEALSKKPAERYVSFISSKTTGSMLKNERVFLCLQYRNHSKTKATNNNSWIKIITTIITITIVIAPLFTAYEDYEFPPGQGKAA</sequence>
<keyword evidence="1" id="KW-0812">Transmembrane</keyword>
<keyword evidence="1" id="KW-0472">Membrane</keyword>
<dbReference type="EMBL" id="KB320508">
    <property type="protein sequence ID" value="ELW70071.1"/>
    <property type="molecule type" value="Genomic_DNA"/>
</dbReference>
<keyword evidence="1" id="KW-1133">Transmembrane helix</keyword>
<accession>L9L4V1</accession>
<dbReference type="Proteomes" id="UP000011518">
    <property type="component" value="Unassembled WGS sequence"/>
</dbReference>
<name>L9L4V1_TUPCH</name>